<keyword evidence="3 7" id="KW-0812">Transmembrane</keyword>
<dbReference type="Proteomes" id="UP001274896">
    <property type="component" value="Unassembled WGS sequence"/>
</dbReference>
<reference evidence="8" key="1">
    <citation type="submission" date="2023-06" db="EMBL/GenBank/DDBJ databases">
        <title>Male Hemibagrus guttatus genome.</title>
        <authorList>
            <person name="Bian C."/>
        </authorList>
    </citation>
    <scope>NUCLEOTIDE SEQUENCE</scope>
    <source>
        <strain evidence="8">Male_cb2023</strain>
        <tissue evidence="8">Muscle</tissue>
    </source>
</reference>
<gene>
    <name evidence="8" type="ORF">QTP70_033891</name>
</gene>
<dbReference type="InterPro" id="IPR018499">
    <property type="entry name" value="Tetraspanin/Peripherin"/>
</dbReference>
<dbReference type="EMBL" id="JAUCMX010000018">
    <property type="protein sequence ID" value="KAK3518195.1"/>
    <property type="molecule type" value="Genomic_DNA"/>
</dbReference>
<evidence type="ECO:0000256" key="3">
    <source>
        <dbReference type="ARBA" id="ARBA00022692"/>
    </source>
</evidence>
<dbReference type="PANTHER" id="PTHR19282">
    <property type="entry name" value="TETRASPANIN"/>
    <property type="match status" value="1"/>
</dbReference>
<dbReference type="GO" id="GO:0005886">
    <property type="term" value="C:plasma membrane"/>
    <property type="evidence" value="ECO:0007669"/>
    <property type="project" value="TreeGrafter"/>
</dbReference>
<comment type="subcellular location">
    <subcellularLocation>
        <location evidence="1 7">Membrane</location>
        <topology evidence="1 7">Multi-pass membrane protein</topology>
    </subcellularLocation>
</comment>
<sequence length="254" mass="28322">MAKISPCFKKTFIFFNALFAIFGIVLFAFALVGQHFVEEDNSKTGVIVLYVAGSLIFLFSILGVYGAYRESKCALCVFFSIMCLATGGMLRIAIPLAANRAQIRSEVQAYLQTSTITADMKHALNVMQLNFECCGLSRGYKDWNGDVPESCNCEDSDSTDKCTSVERVNMNDWYRSETKSQRVWSKPCEPLMVAYLDKIINFTLALFFSFAALAILGGLMSLMMIITINTPTSSQMPGFPLSYQPPKYSEVVNY</sequence>
<feature type="transmembrane region" description="Helical" evidence="7">
    <location>
        <begin position="75"/>
        <end position="94"/>
    </location>
</feature>
<evidence type="ECO:0000256" key="1">
    <source>
        <dbReference type="ARBA" id="ARBA00004141"/>
    </source>
</evidence>
<evidence type="ECO:0000313" key="8">
    <source>
        <dbReference type="EMBL" id="KAK3518195.1"/>
    </source>
</evidence>
<evidence type="ECO:0000256" key="4">
    <source>
        <dbReference type="ARBA" id="ARBA00022989"/>
    </source>
</evidence>
<feature type="disulfide bond" evidence="6">
    <location>
        <begin position="134"/>
        <end position="151"/>
    </location>
</feature>
<accession>A0AAE0UT61</accession>
<feature type="transmembrane region" description="Helical" evidence="7">
    <location>
        <begin position="12"/>
        <end position="33"/>
    </location>
</feature>
<feature type="transmembrane region" description="Helical" evidence="7">
    <location>
        <begin position="199"/>
        <end position="226"/>
    </location>
</feature>
<name>A0AAE0UT61_9TELE</name>
<dbReference type="PRINTS" id="PR00259">
    <property type="entry name" value="TMFOUR"/>
</dbReference>
<dbReference type="InterPro" id="IPR008952">
    <property type="entry name" value="Tetraspanin_EC2_sf"/>
</dbReference>
<evidence type="ECO:0000256" key="6">
    <source>
        <dbReference type="PIRSR" id="PIRSR002419-1"/>
    </source>
</evidence>
<evidence type="ECO:0000256" key="7">
    <source>
        <dbReference type="RuleBase" id="RU361218"/>
    </source>
</evidence>
<organism evidence="8 9">
    <name type="scientific">Hemibagrus guttatus</name>
    <dbReference type="NCBI Taxonomy" id="175788"/>
    <lineage>
        <taxon>Eukaryota</taxon>
        <taxon>Metazoa</taxon>
        <taxon>Chordata</taxon>
        <taxon>Craniata</taxon>
        <taxon>Vertebrata</taxon>
        <taxon>Euteleostomi</taxon>
        <taxon>Actinopterygii</taxon>
        <taxon>Neopterygii</taxon>
        <taxon>Teleostei</taxon>
        <taxon>Ostariophysi</taxon>
        <taxon>Siluriformes</taxon>
        <taxon>Bagridae</taxon>
        <taxon>Hemibagrus</taxon>
    </lineage>
</organism>
<keyword evidence="4 7" id="KW-1133">Transmembrane helix</keyword>
<evidence type="ECO:0000313" key="9">
    <source>
        <dbReference type="Proteomes" id="UP001274896"/>
    </source>
</evidence>
<feature type="transmembrane region" description="Helical" evidence="7">
    <location>
        <begin position="45"/>
        <end position="68"/>
    </location>
</feature>
<feature type="disulfide bond" evidence="6">
    <location>
        <begin position="133"/>
        <end position="162"/>
    </location>
</feature>
<dbReference type="InterPro" id="IPR000301">
    <property type="entry name" value="Tetraspanin_animals"/>
</dbReference>
<keyword evidence="5 7" id="KW-0472">Membrane</keyword>
<dbReference type="Gene3D" id="1.10.1450.10">
    <property type="entry name" value="Tetraspanin"/>
    <property type="match status" value="1"/>
</dbReference>
<evidence type="ECO:0000256" key="2">
    <source>
        <dbReference type="ARBA" id="ARBA00006840"/>
    </source>
</evidence>
<evidence type="ECO:0000256" key="5">
    <source>
        <dbReference type="ARBA" id="ARBA00023136"/>
    </source>
</evidence>
<dbReference type="AlphaFoldDB" id="A0AAE0UT61"/>
<proteinExistence type="inferred from homology"/>
<comment type="caution">
    <text evidence="8">The sequence shown here is derived from an EMBL/GenBank/DDBJ whole genome shotgun (WGS) entry which is preliminary data.</text>
</comment>
<keyword evidence="9" id="KW-1185">Reference proteome</keyword>
<dbReference type="Pfam" id="PF00335">
    <property type="entry name" value="Tetraspanin"/>
    <property type="match status" value="1"/>
</dbReference>
<dbReference type="PIRSF" id="PIRSF002419">
    <property type="entry name" value="Tetraspanin"/>
    <property type="match status" value="1"/>
</dbReference>
<dbReference type="PANTHER" id="PTHR19282:SF544">
    <property type="entry name" value="TETRASPANIN"/>
    <property type="match status" value="1"/>
</dbReference>
<comment type="similarity">
    <text evidence="2 7">Belongs to the tetraspanin (TM4SF) family.</text>
</comment>
<keyword evidence="6" id="KW-1015">Disulfide bond</keyword>
<dbReference type="SUPFAM" id="SSF48652">
    <property type="entry name" value="Tetraspanin"/>
    <property type="match status" value="1"/>
</dbReference>
<protein>
    <recommendedName>
        <fullName evidence="7">Tetraspanin</fullName>
    </recommendedName>
</protein>